<dbReference type="EMBL" id="JAKJXO020000006">
    <property type="protein sequence ID" value="KAL1603709.1"/>
    <property type="molecule type" value="Genomic_DNA"/>
</dbReference>
<dbReference type="InterPro" id="IPR036568">
    <property type="entry name" value="GGCT-like_sf"/>
</dbReference>
<dbReference type="PANTHER" id="PTHR31544">
    <property type="entry name" value="AIG2-LIKE PROTEIN D"/>
    <property type="match status" value="1"/>
</dbReference>
<comment type="similarity">
    <text evidence="1">Belongs to the gamma-glutamylcyclotransferase family.</text>
</comment>
<reference evidence="5 6" key="1">
    <citation type="submission" date="2024-02" db="EMBL/GenBank/DDBJ databases">
        <title>De novo assembly and annotation of 12 fungi associated with fruit tree decline syndrome in Ontario, Canada.</title>
        <authorList>
            <person name="Sulman M."/>
            <person name="Ellouze W."/>
            <person name="Ilyukhin E."/>
        </authorList>
    </citation>
    <scope>NUCLEOTIDE SEQUENCE [LARGE SCALE GENOMIC DNA]</scope>
    <source>
        <strain evidence="5 6">M42-189</strain>
    </source>
</reference>
<keyword evidence="2" id="KW-0808">Transferase</keyword>
<proteinExistence type="inferred from homology"/>
<evidence type="ECO:0000313" key="6">
    <source>
        <dbReference type="Proteomes" id="UP001521785"/>
    </source>
</evidence>
<organism evidence="5 6">
    <name type="scientific">Paraconiothyrium brasiliense</name>
    <dbReference type="NCBI Taxonomy" id="300254"/>
    <lineage>
        <taxon>Eukaryota</taxon>
        <taxon>Fungi</taxon>
        <taxon>Dikarya</taxon>
        <taxon>Ascomycota</taxon>
        <taxon>Pezizomycotina</taxon>
        <taxon>Dothideomycetes</taxon>
        <taxon>Pleosporomycetidae</taxon>
        <taxon>Pleosporales</taxon>
        <taxon>Massarineae</taxon>
        <taxon>Didymosphaeriaceae</taxon>
        <taxon>Paraconiothyrium</taxon>
    </lineage>
</organism>
<dbReference type="InterPro" id="IPR013024">
    <property type="entry name" value="GGCT-like"/>
</dbReference>
<evidence type="ECO:0000256" key="1">
    <source>
        <dbReference type="ARBA" id="ARBA00008861"/>
    </source>
</evidence>
<sequence>MDILKVLEDMAQTGATADTYADIARWMQLFGYTAEQAEQAIRTHFQGLSHIAISDYHWDLVRETMEAQGHDQASYTHYITHFAFGASTQQRLYSTNSIARKKMAEEYLIGLVGGLTAIAIQTIAGLSQPLKIVRNDTGDKNSAVVDTATVVALERALPPGLVFVPLPRSAIKDLSDVSIAPTLGVDATLPQYRIGNAPSPRQNEYPVSYFFYGTLADPDRLSKLLDLECEPSLSAATISRARKKSWGPYYALVDGMEQDIVQGWLYKVSNKEHEDELRRYESSNYEVVRCEIEARGELIRGLTFRFCSDNKELS</sequence>
<evidence type="ECO:0000256" key="3">
    <source>
        <dbReference type="ARBA" id="ARBA00030602"/>
    </source>
</evidence>
<dbReference type="SUPFAM" id="SSF110857">
    <property type="entry name" value="Gamma-glutamyl cyclotransferase-like"/>
    <property type="match status" value="1"/>
</dbReference>
<dbReference type="PANTHER" id="PTHR31544:SF4">
    <property type="entry name" value="GAMMA-GLUTAMYLCYCLOTRANSFERASE-RELATED"/>
    <property type="match status" value="1"/>
</dbReference>
<comment type="caution">
    <text evidence="5">The sequence shown here is derived from an EMBL/GenBank/DDBJ whole genome shotgun (WGS) entry which is preliminary data.</text>
</comment>
<evidence type="ECO:0000313" key="5">
    <source>
        <dbReference type="EMBL" id="KAL1603709.1"/>
    </source>
</evidence>
<evidence type="ECO:0000256" key="2">
    <source>
        <dbReference type="ARBA" id="ARBA00022679"/>
    </source>
</evidence>
<gene>
    <name evidence="5" type="ORF">SLS60_005299</name>
</gene>
<name>A0ABR3RGY6_9PLEO</name>
<accession>A0ABR3RGY6</accession>
<dbReference type="Pfam" id="PF06094">
    <property type="entry name" value="GGACT"/>
    <property type="match status" value="1"/>
</dbReference>
<dbReference type="CDD" id="cd06661">
    <property type="entry name" value="GGCT_like"/>
    <property type="match status" value="1"/>
</dbReference>
<keyword evidence="6" id="KW-1185">Reference proteome</keyword>
<feature type="domain" description="Gamma-glutamylcyclotransferase AIG2-like" evidence="4">
    <location>
        <begin position="209"/>
        <end position="306"/>
    </location>
</feature>
<dbReference type="InterPro" id="IPR045038">
    <property type="entry name" value="AIG2-like"/>
</dbReference>
<dbReference type="Gene3D" id="3.10.490.10">
    <property type="entry name" value="Gamma-glutamyl cyclotransferase-like"/>
    <property type="match status" value="1"/>
</dbReference>
<dbReference type="InterPro" id="IPR009288">
    <property type="entry name" value="AIG2-like_dom"/>
</dbReference>
<dbReference type="Proteomes" id="UP001521785">
    <property type="component" value="Unassembled WGS sequence"/>
</dbReference>
<protein>
    <recommendedName>
        <fullName evidence="3">Putative gamma-glutamylcyclotransferase</fullName>
    </recommendedName>
</protein>
<evidence type="ECO:0000259" key="4">
    <source>
        <dbReference type="Pfam" id="PF06094"/>
    </source>
</evidence>